<dbReference type="Pfam" id="PF02565">
    <property type="entry name" value="RecO_C"/>
    <property type="match status" value="1"/>
</dbReference>
<dbReference type="Pfam" id="PF11967">
    <property type="entry name" value="RecO_N"/>
    <property type="match status" value="1"/>
</dbReference>
<dbReference type="InterPro" id="IPR012340">
    <property type="entry name" value="NA-bd_OB-fold"/>
</dbReference>
<comment type="caution">
    <text evidence="6">The sequence shown here is derived from an EMBL/GenBank/DDBJ whole genome shotgun (WGS) entry which is preliminary data.</text>
</comment>
<dbReference type="RefSeq" id="WP_105002038.1">
    <property type="nucleotide sequence ID" value="NZ_MQVX01000001.1"/>
</dbReference>
<reference evidence="7" key="1">
    <citation type="submission" date="2016-11" db="EMBL/GenBank/DDBJ databases">
        <title>Trade-off between light-utilization and light-protection in marine flavobacteria.</title>
        <authorList>
            <person name="Kumagai Y."/>
            <person name="Yoshizawa S."/>
            <person name="Kogure K."/>
        </authorList>
    </citation>
    <scope>NUCLEOTIDE SEQUENCE [LARGE SCALE GENOMIC DNA]</scope>
    <source>
        <strain evidence="7">SG-18</strain>
    </source>
</reference>
<dbReference type="EMBL" id="MQVX01000001">
    <property type="protein sequence ID" value="PQJ16365.1"/>
    <property type="molecule type" value="Genomic_DNA"/>
</dbReference>
<gene>
    <name evidence="4" type="primary">recO</name>
    <name evidence="6" type="ORF">BST99_12140</name>
</gene>
<evidence type="ECO:0000256" key="1">
    <source>
        <dbReference type="ARBA" id="ARBA00022763"/>
    </source>
</evidence>
<dbReference type="InterPro" id="IPR003717">
    <property type="entry name" value="RecO"/>
</dbReference>
<name>A0A2S7TA47_9FLAO</name>
<dbReference type="AlphaFoldDB" id="A0A2S7TA47"/>
<evidence type="ECO:0000256" key="2">
    <source>
        <dbReference type="ARBA" id="ARBA00023172"/>
    </source>
</evidence>
<dbReference type="OrthoDB" id="9789152at2"/>
<evidence type="ECO:0000313" key="6">
    <source>
        <dbReference type="EMBL" id="PQJ16365.1"/>
    </source>
</evidence>
<proteinExistence type="inferred from homology"/>
<dbReference type="GO" id="GO:0006310">
    <property type="term" value="P:DNA recombination"/>
    <property type="evidence" value="ECO:0007669"/>
    <property type="project" value="UniProtKB-UniRule"/>
</dbReference>
<comment type="function">
    <text evidence="4">Involved in DNA repair and RecF pathway recombination.</text>
</comment>
<protein>
    <recommendedName>
        <fullName evidence="4">DNA repair protein RecO</fullName>
    </recommendedName>
    <alternativeName>
        <fullName evidence="4">Recombination protein O</fullName>
    </alternativeName>
</protein>
<keyword evidence="1 4" id="KW-0227">DNA damage</keyword>
<evidence type="ECO:0000259" key="5">
    <source>
        <dbReference type="Pfam" id="PF11967"/>
    </source>
</evidence>
<evidence type="ECO:0000256" key="4">
    <source>
        <dbReference type="HAMAP-Rule" id="MF_00201"/>
    </source>
</evidence>
<evidence type="ECO:0000313" key="7">
    <source>
        <dbReference type="Proteomes" id="UP000239366"/>
    </source>
</evidence>
<dbReference type="InterPro" id="IPR037278">
    <property type="entry name" value="ARFGAP/RecO"/>
</dbReference>
<dbReference type="SUPFAM" id="SSF57863">
    <property type="entry name" value="ArfGap/RecO-like zinc finger"/>
    <property type="match status" value="1"/>
</dbReference>
<dbReference type="GO" id="GO:0006302">
    <property type="term" value="P:double-strand break repair"/>
    <property type="evidence" value="ECO:0007669"/>
    <property type="project" value="TreeGrafter"/>
</dbReference>
<dbReference type="InterPro" id="IPR022572">
    <property type="entry name" value="DNA_rep/recomb_RecO_N"/>
</dbReference>
<dbReference type="Gene3D" id="2.40.50.140">
    <property type="entry name" value="Nucleic acid-binding proteins"/>
    <property type="match status" value="1"/>
</dbReference>
<dbReference type="PANTHER" id="PTHR33991">
    <property type="entry name" value="DNA REPAIR PROTEIN RECO"/>
    <property type="match status" value="1"/>
</dbReference>
<dbReference type="Proteomes" id="UP000239366">
    <property type="component" value="Unassembled WGS sequence"/>
</dbReference>
<accession>A0A2S7TA47</accession>
<dbReference type="GO" id="GO:0043590">
    <property type="term" value="C:bacterial nucleoid"/>
    <property type="evidence" value="ECO:0007669"/>
    <property type="project" value="TreeGrafter"/>
</dbReference>
<evidence type="ECO:0000256" key="3">
    <source>
        <dbReference type="ARBA" id="ARBA00023204"/>
    </source>
</evidence>
<dbReference type="SUPFAM" id="SSF50249">
    <property type="entry name" value="Nucleic acid-binding proteins"/>
    <property type="match status" value="1"/>
</dbReference>
<organism evidence="6 7">
    <name type="scientific">Aureicoccus marinus</name>
    <dbReference type="NCBI Taxonomy" id="754435"/>
    <lineage>
        <taxon>Bacteria</taxon>
        <taxon>Pseudomonadati</taxon>
        <taxon>Bacteroidota</taxon>
        <taxon>Flavobacteriia</taxon>
        <taxon>Flavobacteriales</taxon>
        <taxon>Flavobacteriaceae</taxon>
        <taxon>Aureicoccus</taxon>
    </lineage>
</organism>
<dbReference type="HAMAP" id="MF_00201">
    <property type="entry name" value="RecO"/>
    <property type="match status" value="1"/>
</dbReference>
<dbReference type="PANTHER" id="PTHR33991:SF1">
    <property type="entry name" value="DNA REPAIR PROTEIN RECO"/>
    <property type="match status" value="1"/>
</dbReference>
<sequence length="239" mass="27538">MQVKTKAIVLSQVKYGESSLIVRLFTESDGLKSYMLKGVRASKRGRIKPAHFLPFNLLEIEATHKNKGTLEHLREVRLSQQKPALHQDIVRSSLVLFLAEVVGQSVVEDQEDQELFAFLEEAINQLENTRELRVFHLYFIKELGRYLGIMPEVGEEVLPYFDLLEGRFLDRPGLNPIAEPPISSQFALLLGIHFDALSRWNINKVERTELLKCLLLYFELHLHGFQKPRSLEVLQAVFD</sequence>
<keyword evidence="2 4" id="KW-0233">DNA recombination</keyword>
<dbReference type="NCBIfam" id="TIGR00613">
    <property type="entry name" value="reco"/>
    <property type="match status" value="1"/>
</dbReference>
<comment type="similarity">
    <text evidence="4">Belongs to the RecO family.</text>
</comment>
<feature type="domain" description="DNA replication/recombination mediator RecO N-terminal" evidence="5">
    <location>
        <begin position="1"/>
        <end position="79"/>
    </location>
</feature>
<keyword evidence="7" id="KW-1185">Reference proteome</keyword>
<keyword evidence="3 4" id="KW-0234">DNA repair</keyword>